<organism evidence="2 3">
    <name type="scientific">Vespula pensylvanica</name>
    <name type="common">Western yellow jacket</name>
    <name type="synonym">Wasp</name>
    <dbReference type="NCBI Taxonomy" id="30213"/>
    <lineage>
        <taxon>Eukaryota</taxon>
        <taxon>Metazoa</taxon>
        <taxon>Ecdysozoa</taxon>
        <taxon>Arthropoda</taxon>
        <taxon>Hexapoda</taxon>
        <taxon>Insecta</taxon>
        <taxon>Pterygota</taxon>
        <taxon>Neoptera</taxon>
        <taxon>Endopterygota</taxon>
        <taxon>Hymenoptera</taxon>
        <taxon>Apocrita</taxon>
        <taxon>Aculeata</taxon>
        <taxon>Vespoidea</taxon>
        <taxon>Vespidae</taxon>
        <taxon>Vespinae</taxon>
        <taxon>Vespula</taxon>
    </lineage>
</organism>
<feature type="region of interest" description="Disordered" evidence="1">
    <location>
        <begin position="158"/>
        <end position="177"/>
    </location>
</feature>
<accession>A0A834JTH5</accession>
<evidence type="ECO:0000256" key="1">
    <source>
        <dbReference type="SAM" id="MobiDB-lite"/>
    </source>
</evidence>
<dbReference type="AlphaFoldDB" id="A0A834JTH5"/>
<reference evidence="2" key="1">
    <citation type="journal article" date="2020" name="G3 (Bethesda)">
        <title>High-Quality Assemblies for Three Invasive Social Wasps from the &lt;i&gt;Vespula&lt;/i&gt; Genus.</title>
        <authorList>
            <person name="Harrop T.W.R."/>
            <person name="Guhlin J."/>
            <person name="McLaughlin G.M."/>
            <person name="Permina E."/>
            <person name="Stockwell P."/>
            <person name="Gilligan J."/>
            <person name="Le Lec M.F."/>
            <person name="Gruber M.A.M."/>
            <person name="Quinn O."/>
            <person name="Lovegrove M."/>
            <person name="Duncan E.J."/>
            <person name="Remnant E.J."/>
            <person name="Van Eeckhoven J."/>
            <person name="Graham B."/>
            <person name="Knapp R.A."/>
            <person name="Langford K.W."/>
            <person name="Kronenberg Z."/>
            <person name="Press M.O."/>
            <person name="Eacker S.M."/>
            <person name="Wilson-Rankin E.E."/>
            <person name="Purcell J."/>
            <person name="Lester P.J."/>
            <person name="Dearden P.K."/>
        </authorList>
    </citation>
    <scope>NUCLEOTIDE SEQUENCE</scope>
    <source>
        <strain evidence="2">Volc-1</strain>
    </source>
</reference>
<keyword evidence="3" id="KW-1185">Reference proteome</keyword>
<sequence>MENDDHYVSWAFLKRNGNHKRYGHVVELLWNGIREVHEKGARWESLTRLGKKHIEKRQRKNVPKDLTMSKCLKTLFSTSNIPIKKFFSSLRENDNAIVSTFTYEFNPFSSSSSIKLRTLPVGALLTSARNLFDPVGGTLPSTGLESKETEMKVIMEKEKEKKSMGKGVKEKEYERERRIRGKGDSMVEDVCVWREEYRPSPITR</sequence>
<dbReference type="Proteomes" id="UP000600918">
    <property type="component" value="Unassembled WGS sequence"/>
</dbReference>
<gene>
    <name evidence="2" type="ORF">H0235_016909</name>
</gene>
<comment type="caution">
    <text evidence="2">The sequence shown here is derived from an EMBL/GenBank/DDBJ whole genome shotgun (WGS) entry which is preliminary data.</text>
</comment>
<dbReference type="EMBL" id="JACSDY010000021">
    <property type="protein sequence ID" value="KAF7394314.1"/>
    <property type="molecule type" value="Genomic_DNA"/>
</dbReference>
<proteinExistence type="predicted"/>
<protein>
    <submittedName>
        <fullName evidence="2">Uncharacterized protein</fullName>
    </submittedName>
</protein>
<evidence type="ECO:0000313" key="3">
    <source>
        <dbReference type="Proteomes" id="UP000600918"/>
    </source>
</evidence>
<name>A0A834JTH5_VESPE</name>
<evidence type="ECO:0000313" key="2">
    <source>
        <dbReference type="EMBL" id="KAF7394314.1"/>
    </source>
</evidence>